<keyword evidence="3" id="KW-1185">Reference proteome</keyword>
<evidence type="ECO:0000313" key="3">
    <source>
        <dbReference type="Proteomes" id="UP000006294"/>
    </source>
</evidence>
<keyword evidence="1" id="KW-0472">Membrane</keyword>
<protein>
    <recommendedName>
        <fullName evidence="4">DUF3397 domain-containing protein</fullName>
    </recommendedName>
</protein>
<evidence type="ECO:0008006" key="4">
    <source>
        <dbReference type="Google" id="ProtNLM"/>
    </source>
</evidence>
<dbReference type="HOGENOM" id="CLU_155053_0_0_9"/>
<dbReference type="EMBL" id="AP012050">
    <property type="protein sequence ID" value="BAM47729.1"/>
    <property type="molecule type" value="Genomic_DNA"/>
</dbReference>
<dbReference type="STRING" id="698758.AXY_15970"/>
<feature type="transmembrane region" description="Helical" evidence="1">
    <location>
        <begin position="6"/>
        <end position="31"/>
    </location>
</feature>
<sequence>MSKIIAYLIAFLITCPIIATVIIYFILNYFIKPRKKVIHKCMEYTAFIYLLSTIIIFNVIFKINLIGPMVLLLLVIFFALIVIQWRLIRDVKIVRLWKIYLRFVFLLFFTANFILTCVSIYSLAIN</sequence>
<dbReference type="Pfam" id="PF11877">
    <property type="entry name" value="DUF3397"/>
    <property type="match status" value="1"/>
</dbReference>
<reference evidence="2 3" key="1">
    <citation type="submission" date="2011-01" db="EMBL/GenBank/DDBJ databases">
        <title>Whole genome sequence of Amphibacillus xylinus NBRC 15112.</title>
        <authorList>
            <person name="Nakazawa H."/>
            <person name="Katano Y."/>
            <person name="Nakamura S."/>
            <person name="Sasagawa M."/>
            <person name="Fukada J."/>
            <person name="Arai T."/>
            <person name="Sasakura N."/>
            <person name="Mochizuki D."/>
            <person name="Hosoyama A."/>
            <person name="Harada K."/>
            <person name="Horikawa H."/>
            <person name="Kato Y."/>
            <person name="Harada T."/>
            <person name="Sasaki K."/>
            <person name="Sekiguchi M."/>
            <person name="Hodoyama M."/>
            <person name="Nishiko R."/>
            <person name="Narita H."/>
            <person name="Hanamaki A."/>
            <person name="Hata C."/>
            <person name="Konno Y."/>
            <person name="Niimura Y."/>
            <person name="Yamazaki S."/>
            <person name="Fujita N."/>
        </authorList>
    </citation>
    <scope>NUCLEOTIDE SEQUENCE [LARGE SCALE GENOMIC DNA]</scope>
    <source>
        <strain evidence="3">ATCC 51415 / DSM 6626 / JCM 7361 / LMG 17667 / NBRC 15112 / Ep01</strain>
    </source>
</reference>
<proteinExistence type="predicted"/>
<evidence type="ECO:0000256" key="1">
    <source>
        <dbReference type="SAM" id="Phobius"/>
    </source>
</evidence>
<feature type="transmembrane region" description="Helical" evidence="1">
    <location>
        <begin position="100"/>
        <end position="124"/>
    </location>
</feature>
<dbReference type="AlphaFoldDB" id="K0IZ37"/>
<dbReference type="Proteomes" id="UP000006294">
    <property type="component" value="Chromosome"/>
</dbReference>
<accession>K0IZ37</accession>
<dbReference type="KEGG" id="axl:AXY_15970"/>
<evidence type="ECO:0000313" key="2">
    <source>
        <dbReference type="EMBL" id="BAM47729.1"/>
    </source>
</evidence>
<keyword evidence="1" id="KW-1133">Transmembrane helix</keyword>
<feature type="transmembrane region" description="Helical" evidence="1">
    <location>
        <begin position="69"/>
        <end position="88"/>
    </location>
</feature>
<name>K0IZ37_AMPXN</name>
<dbReference type="InterPro" id="IPR024515">
    <property type="entry name" value="DUF3397"/>
</dbReference>
<organism evidence="2 3">
    <name type="scientific">Amphibacillus xylanus (strain ATCC 51415 / DSM 6626 / JCM 7361 / LMG 17667 / NBRC 15112 / Ep01)</name>
    <dbReference type="NCBI Taxonomy" id="698758"/>
    <lineage>
        <taxon>Bacteria</taxon>
        <taxon>Bacillati</taxon>
        <taxon>Bacillota</taxon>
        <taxon>Bacilli</taxon>
        <taxon>Bacillales</taxon>
        <taxon>Bacillaceae</taxon>
        <taxon>Amphibacillus</taxon>
    </lineage>
</organism>
<gene>
    <name evidence="2" type="ordered locus">AXY_15970</name>
</gene>
<keyword evidence="1" id="KW-0812">Transmembrane</keyword>
<feature type="transmembrane region" description="Helical" evidence="1">
    <location>
        <begin position="43"/>
        <end position="63"/>
    </location>
</feature>